<organism evidence="1 2">
    <name type="scientific">Violaceomyces palustris</name>
    <dbReference type="NCBI Taxonomy" id="1673888"/>
    <lineage>
        <taxon>Eukaryota</taxon>
        <taxon>Fungi</taxon>
        <taxon>Dikarya</taxon>
        <taxon>Basidiomycota</taxon>
        <taxon>Ustilaginomycotina</taxon>
        <taxon>Ustilaginomycetes</taxon>
        <taxon>Violaceomycetales</taxon>
        <taxon>Violaceomycetaceae</taxon>
        <taxon>Violaceomyces</taxon>
    </lineage>
</organism>
<keyword evidence="2" id="KW-1185">Reference proteome</keyword>
<dbReference type="Proteomes" id="UP000245626">
    <property type="component" value="Unassembled WGS sequence"/>
</dbReference>
<reference evidence="1 2" key="1">
    <citation type="journal article" date="2018" name="Mol. Biol. Evol.">
        <title>Broad Genomic Sampling Reveals a Smut Pathogenic Ancestry of the Fungal Clade Ustilaginomycotina.</title>
        <authorList>
            <person name="Kijpornyongpan T."/>
            <person name="Mondo S.J."/>
            <person name="Barry K."/>
            <person name="Sandor L."/>
            <person name="Lee J."/>
            <person name="Lipzen A."/>
            <person name="Pangilinan J."/>
            <person name="LaButti K."/>
            <person name="Hainaut M."/>
            <person name="Henrissat B."/>
            <person name="Grigoriev I.V."/>
            <person name="Spatafora J.W."/>
            <person name="Aime M.C."/>
        </authorList>
    </citation>
    <scope>NUCLEOTIDE SEQUENCE [LARGE SCALE GENOMIC DNA]</scope>
    <source>
        <strain evidence="1 2">SA 807</strain>
    </source>
</reference>
<gene>
    <name evidence="1" type="ORF">IE53DRAFT_367097</name>
</gene>
<protein>
    <submittedName>
        <fullName evidence="1">Uncharacterized protein</fullName>
    </submittedName>
</protein>
<accession>A0ACD0P378</accession>
<evidence type="ECO:0000313" key="2">
    <source>
        <dbReference type="Proteomes" id="UP000245626"/>
    </source>
</evidence>
<proteinExistence type="predicted"/>
<dbReference type="EMBL" id="KZ819770">
    <property type="protein sequence ID" value="PWN52550.1"/>
    <property type="molecule type" value="Genomic_DNA"/>
</dbReference>
<name>A0ACD0P378_9BASI</name>
<evidence type="ECO:0000313" key="1">
    <source>
        <dbReference type="EMBL" id="PWN52550.1"/>
    </source>
</evidence>
<sequence length="1938" mass="204265">MPLESPTKAAFLFPPRVEGGGGSSSSDDAAEPRFRSSPERNSSEPGYHQQQQHTSRLISDLGPSLSSVLGSFDFSSPHSSLGSSSGNVSARSSDLSSSGDSTNLTTNPGTPALNQANGSKFASNSELKDREKPLPVPTLEPAAFWNTARQRQQIQSHAVDPAFTEILDPSQTSSSASQKGFSPPYIPVAPGTSEGIVTFPDTPPVAVASSSSSSSSSSSTTPNRSHSLRRKASGSGGSSSKSDSPSRSPSKLKRLLLGPSSTKGSERVTGNASDGDGGAQESSPSSGSLATSKEAERIASRPENIDHPLSGSDNQQMLRPLQSGGSTVVLDGSRKSSNLDAGRQGEGRGADKIFSKVDSRRPKGLTALRQEGRDSVGSDASSIAGLATIATASATTIRRLGRGYESQRMESQGSATMASASRQFAPASSLQTSSSSLATRHDRAPLNAANEEGSAASLPSSDSGASISTDSAAGSSIVSRSLSARTNDGESEATSVASISLDRGLSDTSSSSKRGFAASRYENKKAPKGLTLTSLETGGLVSRSGSARSAAGVSAARNTSTRSARSEGGNGRRPSPVEGSRANLGSALDVVPEVGEGSMAESSSASMASFDGRMASHLQPRPRAESIVSTITSFSEEPTWGQSLSVATSAPDPALDTLAAFAFPNTNGLGTGPAPSKGLASTLPTPGGFVNARHIANPASVHHSGMQTLAVTTRHAPGSSASGSVFSTGGASVVSIGTKEELLSRLVADQARVDIQDYGTMSLEQVAETKKELMILDKRISDVKRKLGVEIKIRDAAVALRKAHRRTPSTASNASGAPPSPAYPKGLGFDLSTASPLLDGRKLPIRSRTMSFSSDAKIESDVTSATAKVDSVSRELFVLSEKAHVLRRKILEHQAAVLAQRIDLLEGGKLDDQDPFFLPASISGEFPSASQSSDSLADQASGKALPARGLTYLERHARLESEASAQSGFSFLGASEKAKNLEIQLSMLRTNLDEVEEELEREKGSHATDLEESEKKFDRLVAELNSEKSARIHELESSKLKFMEAEQRCKAAEAQLREATLAEQQRLLPEVEAAKRRAEKAEADLIHERHMYEARSRTSAEDVVRKTETVSKERDLELENLRRALESAEARIATQNETLASQSKDLLEARRRLEGESMAKTQMEGKVATSELKANASAKAASEADSKLQELELAVRAERRLMAEREELFHAFERRLESAEKRLQVTDKRCAQLLGKLDGREEMDNLLELIKTGAGGSTRKKKTAGQDIADLLTSIETHVEDLAGELARGGNAASPAADSPTSTPIHELEKELRNAEAQVESYKKEADVLKNELAAARAAEAVAKAAVPPPSRDDGGASTSARLAELEGRLSELTSSKDQLEKQLDSARLDASKAKLEAQGAHAKLEAAESELKSVKGRSAAAVTADTSSASVCQQLWKEIDRLRRGVQGLLDALPETEAPSTPTKAAAAAAPKPIDKVATALPGKLSATPNFRALQSKFEVPSSNNNPAPRGLWTSPSPKVDAKVLLAPRFEVEALRERIKELLLSIDQFSPLLDGDLGIQKAAGIEAKVEQAADLSDQYKASLDELRKSYQLLTDKFEALVRKEAKTERALKESREALESLKREKMPGFQTQITPPPSSESGCYGPNSLGLGLPCLASGGRPLRLRSTSAGSPSKLAQKKKPSLMVSTDHHPAAVGAATASLASIPYSSPFSATTSGSGGLTPDGYFSTSISPQQHGGSHSRPVSPRWVPPFASSLETRTGGRSSPSPIHAGGGGASELGHFNPIETGSTRSTSSPASISVGLPCTATSSSSTSSPATVPRTITLGMDHTSLVQRVRELEREMTSSGLWAAKRQAEKVVELESKLRESNRQLEKLRLDLEEAKVNEAGQQIKLLEELNAAQMELAENRLRGGGTTSTGGGGGSSLVSSGFINGLLRV</sequence>